<evidence type="ECO:0000256" key="2">
    <source>
        <dbReference type="SAM" id="MobiDB-lite"/>
    </source>
</evidence>
<proteinExistence type="predicted"/>
<protein>
    <submittedName>
        <fullName evidence="4">Rab11 family-interacting protein 3-like isoform X1</fullName>
    </submittedName>
</protein>
<dbReference type="RefSeq" id="XP_021283161.1">
    <property type="nucleotide sequence ID" value="XM_021427486.1"/>
</dbReference>
<gene>
    <name evidence="4" type="primary">LOC110415773</name>
</gene>
<feature type="region of interest" description="Disordered" evidence="2">
    <location>
        <begin position="72"/>
        <end position="110"/>
    </location>
</feature>
<keyword evidence="1" id="KW-0175">Coiled coil</keyword>
<keyword evidence="3" id="KW-1185">Reference proteome</keyword>
<feature type="coiled-coil region" evidence="1">
    <location>
        <begin position="117"/>
        <end position="235"/>
    </location>
</feature>
<evidence type="ECO:0000313" key="4">
    <source>
        <dbReference type="RefSeq" id="XP_021283161.1"/>
    </source>
</evidence>
<organism evidence="3 4">
    <name type="scientific">Herrania umbratica</name>
    <dbReference type="NCBI Taxonomy" id="108875"/>
    <lineage>
        <taxon>Eukaryota</taxon>
        <taxon>Viridiplantae</taxon>
        <taxon>Streptophyta</taxon>
        <taxon>Embryophyta</taxon>
        <taxon>Tracheophyta</taxon>
        <taxon>Spermatophyta</taxon>
        <taxon>Magnoliopsida</taxon>
        <taxon>eudicotyledons</taxon>
        <taxon>Gunneridae</taxon>
        <taxon>Pentapetalae</taxon>
        <taxon>rosids</taxon>
        <taxon>malvids</taxon>
        <taxon>Malvales</taxon>
        <taxon>Malvaceae</taxon>
        <taxon>Byttnerioideae</taxon>
        <taxon>Herrania</taxon>
    </lineage>
</organism>
<sequence>MDEELFSAFTRAMNESALSQKRPSETCSHGDEDDWSSTFQQQQMELLPFSNPFWPPSNNQPENILIQTSVSTSQASQATNNSNASLLKRNYSKLSEPERDRKRKTDKKYRERCKKVKVEMVSNLEMLMEENNSLKKENGSLKADNAMMNQTLGDQAKEIDQLRNNLSQLKSEYGKQNVLVQTLSGLLADPLRIENEKLKDENASLRKNANLNNNLSQLEDENARLRIENKVLKVQNDALCGKIISDKDKKCEQEQEVKVSLGAVPLMQIS</sequence>
<dbReference type="AlphaFoldDB" id="A0A6J1A8S4"/>
<name>A0A6J1A8S4_9ROSI</name>
<evidence type="ECO:0000256" key="1">
    <source>
        <dbReference type="SAM" id="Coils"/>
    </source>
</evidence>
<feature type="compositionally biased region" description="Basic residues" evidence="2">
    <location>
        <begin position="101"/>
        <end position="110"/>
    </location>
</feature>
<reference evidence="4" key="1">
    <citation type="submission" date="2025-08" db="UniProtKB">
        <authorList>
            <consortium name="RefSeq"/>
        </authorList>
    </citation>
    <scope>IDENTIFICATION</scope>
    <source>
        <tissue evidence="4">Leaf</tissue>
    </source>
</reference>
<accession>A0A6J1A8S4</accession>
<dbReference type="Proteomes" id="UP000504621">
    <property type="component" value="Unplaced"/>
</dbReference>
<dbReference type="GeneID" id="110415773"/>
<dbReference type="OrthoDB" id="847227at2759"/>
<evidence type="ECO:0000313" key="3">
    <source>
        <dbReference type="Proteomes" id="UP000504621"/>
    </source>
</evidence>
<feature type="region of interest" description="Disordered" evidence="2">
    <location>
        <begin position="13"/>
        <end position="35"/>
    </location>
</feature>